<gene>
    <name evidence="1" type="ORF">FLP08_14915</name>
</gene>
<dbReference type="AlphaFoldDB" id="A0A7K1LTQ4"/>
<reference evidence="1 2" key="1">
    <citation type="submission" date="2019-07" db="EMBL/GenBank/DDBJ databases">
        <title>Gramella aestuarii sp. nov., isolated from a tidal flat, and emended description of Gramella echinicola.</title>
        <authorList>
            <person name="Liu L."/>
        </authorList>
    </citation>
    <scope>NUCLEOTIDE SEQUENCE [LARGE SCALE GENOMIC DNA]</scope>
    <source>
        <strain evidence="1 2">BS12</strain>
    </source>
</reference>
<sequence length="215" mass="25723">MFIFLSASEIRSQVYTLSYVDHGLEHYSYVNTDTKPDIKVQGNIYITENFIEGKIIDLKKNSRQPALLRYNAFDDVVEFKLNETMQPRILPKLENIIYEFPDYKLTYYDWKDNDENLEPGYYLQYFSKDELKLIAKPGLRMTELSKNFERNKSLSLFVDYNYYIIDNNKLTKIKIGKKDLKQMFQGNSEVLDYISKTKIEEVKDVRRVLEYYQNQ</sequence>
<name>A0A7K1LTQ4_9FLAO</name>
<accession>A0A7K1LTQ4</accession>
<evidence type="ECO:0000313" key="2">
    <source>
        <dbReference type="Proteomes" id="UP000460416"/>
    </source>
</evidence>
<protein>
    <submittedName>
        <fullName evidence="1">Uncharacterized protein</fullName>
    </submittedName>
</protein>
<organism evidence="1 2">
    <name type="scientific">Christiangramia aestuarii</name>
    <dbReference type="NCBI Taxonomy" id="1028746"/>
    <lineage>
        <taxon>Bacteria</taxon>
        <taxon>Pseudomonadati</taxon>
        <taxon>Bacteroidota</taxon>
        <taxon>Flavobacteriia</taxon>
        <taxon>Flavobacteriales</taxon>
        <taxon>Flavobacteriaceae</taxon>
        <taxon>Christiangramia</taxon>
    </lineage>
</organism>
<dbReference type="Proteomes" id="UP000460416">
    <property type="component" value="Unassembled WGS sequence"/>
</dbReference>
<evidence type="ECO:0000313" key="1">
    <source>
        <dbReference type="EMBL" id="MUP43870.1"/>
    </source>
</evidence>
<dbReference type="RefSeq" id="WP_156277927.1">
    <property type="nucleotide sequence ID" value="NZ_BAABGI010000005.1"/>
</dbReference>
<comment type="caution">
    <text evidence="1">The sequence shown here is derived from an EMBL/GenBank/DDBJ whole genome shotgun (WGS) entry which is preliminary data.</text>
</comment>
<keyword evidence="2" id="KW-1185">Reference proteome</keyword>
<proteinExistence type="predicted"/>
<dbReference type="OrthoDB" id="978006at2"/>
<dbReference type="EMBL" id="VJVW01000008">
    <property type="protein sequence ID" value="MUP43870.1"/>
    <property type="molecule type" value="Genomic_DNA"/>
</dbReference>